<keyword evidence="2" id="KW-0255">Endonuclease</keyword>
<dbReference type="EMBL" id="CP003344">
    <property type="protein sequence ID" value="AGA70079.1"/>
    <property type="molecule type" value="Genomic_DNA"/>
</dbReference>
<keyword evidence="2" id="KW-0540">Nuclease</keyword>
<accession>L0F8E8</accession>
<evidence type="ECO:0000259" key="1">
    <source>
        <dbReference type="SMART" id="SM00507"/>
    </source>
</evidence>
<dbReference type="Proteomes" id="UP000010797">
    <property type="component" value="Chromosome"/>
</dbReference>
<reference evidence="3" key="1">
    <citation type="submission" date="2012-02" db="EMBL/GenBank/DDBJ databases">
        <title>Complete sequence of Desulfitobacterium dichloroeliminans LMG P-21439.</title>
        <authorList>
            <person name="Lucas S."/>
            <person name="Han J."/>
            <person name="Lapidus A."/>
            <person name="Cheng J.-F."/>
            <person name="Goodwin L."/>
            <person name="Pitluck S."/>
            <person name="Peters L."/>
            <person name="Ovchinnikova G."/>
            <person name="Teshima H."/>
            <person name="Detter J.C."/>
            <person name="Han C."/>
            <person name="Tapia R."/>
            <person name="Land M."/>
            <person name="Hauser L."/>
            <person name="Kyrpides N."/>
            <person name="Ivanova N."/>
            <person name="Pagani I."/>
            <person name="Kruse T."/>
            <person name="de Vos W.M."/>
            <person name="Boon N."/>
            <person name="Smidt H."/>
            <person name="Woyke T."/>
        </authorList>
    </citation>
    <scope>NUCLEOTIDE SEQUENCE [LARGE SCALE GENOMIC DNA]</scope>
    <source>
        <strain evidence="3">LMG P-21439 / DCA1</strain>
    </source>
</reference>
<dbReference type="CDD" id="cd00085">
    <property type="entry name" value="HNHc"/>
    <property type="match status" value="1"/>
</dbReference>
<dbReference type="GO" id="GO:0004519">
    <property type="term" value="F:endonuclease activity"/>
    <property type="evidence" value="ECO:0007669"/>
    <property type="project" value="UniProtKB-KW"/>
</dbReference>
<dbReference type="GO" id="GO:0003676">
    <property type="term" value="F:nucleic acid binding"/>
    <property type="evidence" value="ECO:0007669"/>
    <property type="project" value="InterPro"/>
</dbReference>
<dbReference type="AlphaFoldDB" id="L0F8E8"/>
<evidence type="ECO:0000313" key="2">
    <source>
        <dbReference type="EMBL" id="AGA70079.1"/>
    </source>
</evidence>
<name>L0F8E8_DESDL</name>
<dbReference type="HOGENOM" id="CLU_544826_0_0_9"/>
<gene>
    <name evidence="2" type="ordered locus">Desdi_2663</name>
</gene>
<feature type="domain" description="HNH nuclease" evidence="1">
    <location>
        <begin position="385"/>
        <end position="443"/>
    </location>
</feature>
<dbReference type="SMART" id="SM00507">
    <property type="entry name" value="HNHc"/>
    <property type="match status" value="1"/>
</dbReference>
<dbReference type="InterPro" id="IPR002711">
    <property type="entry name" value="HNH"/>
</dbReference>
<proteinExistence type="predicted"/>
<protein>
    <submittedName>
        <fullName evidence="2">HNH endonuclease</fullName>
    </submittedName>
</protein>
<dbReference type="GO" id="GO:0008270">
    <property type="term" value="F:zinc ion binding"/>
    <property type="evidence" value="ECO:0007669"/>
    <property type="project" value="InterPro"/>
</dbReference>
<dbReference type="KEGG" id="ddl:Desdi_2663"/>
<dbReference type="Gene3D" id="1.10.30.50">
    <property type="match status" value="1"/>
</dbReference>
<keyword evidence="3" id="KW-1185">Reference proteome</keyword>
<dbReference type="STRING" id="871963.Desdi_2663"/>
<keyword evidence="2" id="KW-0378">Hydrolase</keyword>
<organism evidence="2 3">
    <name type="scientific">Desulfitobacterium dichloroeliminans (strain LMG P-21439 / DCA1)</name>
    <dbReference type="NCBI Taxonomy" id="871963"/>
    <lineage>
        <taxon>Bacteria</taxon>
        <taxon>Bacillati</taxon>
        <taxon>Bacillota</taxon>
        <taxon>Clostridia</taxon>
        <taxon>Eubacteriales</taxon>
        <taxon>Desulfitobacteriaceae</taxon>
        <taxon>Desulfitobacterium</taxon>
    </lineage>
</organism>
<dbReference type="Pfam" id="PF01844">
    <property type="entry name" value="HNH"/>
    <property type="match status" value="1"/>
</dbReference>
<dbReference type="InterPro" id="IPR003615">
    <property type="entry name" value="HNH_nuc"/>
</dbReference>
<evidence type="ECO:0000313" key="3">
    <source>
        <dbReference type="Proteomes" id="UP000010797"/>
    </source>
</evidence>
<dbReference type="eggNOG" id="COG3440">
    <property type="taxonomic scope" value="Bacteria"/>
</dbReference>
<sequence length="500" mass="58805">MAEYFNEADISNLLIGYEKKIISLKSVTFNQYRDIIGDFLRSIVLNKIEKYNYESFFSEDNISRFRKLRKSIIVRSALNKFLAYLISEGKINKGFEFEFPNTIKEKINNEFLTLEEIKYIFNDAEFESREEKLISRAICALACFCFFEQKHINALQLNDVLVESGLVRNLRATDDDNDSTAHLLKWLRLNDVSQKCINDYLKNYRLLLKTDQQDFFIYQDKPLSNNANGINSFLAPYERKVNRDKVKKVHVQLLYSSTLLYWLTSTQGKALSKILQIIEAGNQQWKKAFRYYMENYASLDNSEGVMNIDDFNVIEIKHSKEESRFDEEPEEDPGEVESNLFIDLLLYSEEGDIGLNDLIDFDSMSNSNLEDSEININRLVRDTTISRKLKRLYDNKCQLCSNKLRSANGSFMSEAHHIQPYNRTHKGDDTFRNLITLCPNCHAQFDQLYYAIDPDTLKVHCLFEEDRNHLVNLEMIDGHVFDRKYLEYTWRLFEQKKANI</sequence>